<dbReference type="HAMAP" id="MF_00222">
    <property type="entry name" value="Shikimate_DH_AroE"/>
    <property type="match status" value="1"/>
</dbReference>
<dbReference type="CDD" id="cd01065">
    <property type="entry name" value="NAD_bind_Shikimate_DH"/>
    <property type="match status" value="1"/>
</dbReference>
<dbReference type="PANTHER" id="PTHR21089:SF1">
    <property type="entry name" value="BIFUNCTIONAL 3-DEHYDROQUINATE DEHYDRATASE_SHIKIMATE DEHYDROGENASE, CHLOROPLASTIC"/>
    <property type="match status" value="1"/>
</dbReference>
<proteinExistence type="inferred from homology"/>
<gene>
    <name evidence="8" type="primary">aroE</name>
    <name evidence="11" type="ORF">DIC66_10525</name>
</gene>
<dbReference type="Gene3D" id="3.40.50.720">
    <property type="entry name" value="NAD(P)-binding Rossmann-like Domain"/>
    <property type="match status" value="1"/>
</dbReference>
<feature type="domain" description="Quinate/shikimate 5-dehydrogenase/glutamyl-tRNA reductase" evidence="9">
    <location>
        <begin position="128"/>
        <end position="196"/>
    </location>
</feature>
<evidence type="ECO:0000256" key="4">
    <source>
        <dbReference type="ARBA" id="ARBA00022857"/>
    </source>
</evidence>
<dbReference type="InterPro" id="IPR022893">
    <property type="entry name" value="Shikimate_DH_fam"/>
</dbReference>
<comment type="function">
    <text evidence="8">Involved in the biosynthesis of the chorismate, which leads to the biosynthesis of aromatic amino acids. Catalyzes the reversible NADPH linked reduction of 3-dehydroshikimate (DHSA) to yield shikimate (SA).</text>
</comment>
<keyword evidence="5 8" id="KW-0560">Oxidoreductase</keyword>
<dbReference type="GO" id="GO:0019632">
    <property type="term" value="P:shikimate metabolic process"/>
    <property type="evidence" value="ECO:0007669"/>
    <property type="project" value="InterPro"/>
</dbReference>
<dbReference type="InterPro" id="IPR011342">
    <property type="entry name" value="Shikimate_DH"/>
</dbReference>
<dbReference type="SUPFAM" id="SSF53223">
    <property type="entry name" value="Aminoacid dehydrogenase-like, N-terminal domain"/>
    <property type="match status" value="1"/>
</dbReference>
<dbReference type="EC" id="1.1.1.25" evidence="2 8"/>
<feature type="domain" description="Shikimate dehydrogenase substrate binding N-terminal" evidence="10">
    <location>
        <begin position="10"/>
        <end position="92"/>
    </location>
</feature>
<protein>
    <recommendedName>
        <fullName evidence="2 8">Shikimate dehydrogenase (NADP(+))</fullName>
        <shortName evidence="8">SDH</shortName>
        <ecNumber evidence="2 8">1.1.1.25</ecNumber>
    </recommendedName>
</protein>
<comment type="subunit">
    <text evidence="8">Homodimer.</text>
</comment>
<keyword evidence="6 8" id="KW-0057">Aromatic amino acid biosynthesis</keyword>
<feature type="binding site" evidence="8">
    <location>
        <begin position="132"/>
        <end position="136"/>
    </location>
    <ligand>
        <name>NADP(+)</name>
        <dbReference type="ChEBI" id="CHEBI:58349"/>
    </ligand>
</feature>
<comment type="caution">
    <text evidence="11">The sequence shown here is derived from an EMBL/GenBank/DDBJ whole genome shotgun (WGS) entry which is preliminary data.</text>
</comment>
<evidence type="ECO:0000259" key="10">
    <source>
        <dbReference type="Pfam" id="PF08501"/>
    </source>
</evidence>
<comment type="catalytic activity">
    <reaction evidence="7 8">
        <text>shikimate + NADP(+) = 3-dehydroshikimate + NADPH + H(+)</text>
        <dbReference type="Rhea" id="RHEA:17737"/>
        <dbReference type="ChEBI" id="CHEBI:15378"/>
        <dbReference type="ChEBI" id="CHEBI:16630"/>
        <dbReference type="ChEBI" id="CHEBI:36208"/>
        <dbReference type="ChEBI" id="CHEBI:57783"/>
        <dbReference type="ChEBI" id="CHEBI:58349"/>
        <dbReference type="EC" id="1.1.1.25"/>
    </reaction>
</comment>
<evidence type="ECO:0000313" key="12">
    <source>
        <dbReference type="Proteomes" id="UP000260665"/>
    </source>
</evidence>
<dbReference type="GO" id="GO:0009423">
    <property type="term" value="P:chorismate biosynthetic process"/>
    <property type="evidence" value="ECO:0007669"/>
    <property type="project" value="UniProtKB-UniRule"/>
</dbReference>
<dbReference type="Gene3D" id="3.40.50.10860">
    <property type="entry name" value="Leucine Dehydrogenase, chain A, domain 1"/>
    <property type="match status" value="1"/>
</dbReference>
<dbReference type="InterPro" id="IPR046346">
    <property type="entry name" value="Aminoacid_DH-like_N_sf"/>
</dbReference>
<dbReference type="AlphaFoldDB" id="A0A3E1RCH2"/>
<accession>A0A3E1RCH2</accession>
<keyword evidence="3 8" id="KW-0028">Amino-acid biosynthesis</keyword>
<organism evidence="11 12">
    <name type="scientific">Rhodoferax lacus</name>
    <dbReference type="NCBI Taxonomy" id="2184758"/>
    <lineage>
        <taxon>Bacteria</taxon>
        <taxon>Pseudomonadati</taxon>
        <taxon>Pseudomonadota</taxon>
        <taxon>Betaproteobacteria</taxon>
        <taxon>Burkholderiales</taxon>
        <taxon>Comamonadaceae</taxon>
        <taxon>Rhodoferax</taxon>
    </lineage>
</organism>
<feature type="binding site" evidence="8">
    <location>
        <position position="90"/>
    </location>
    <ligand>
        <name>shikimate</name>
        <dbReference type="ChEBI" id="CHEBI:36208"/>
    </ligand>
</feature>
<evidence type="ECO:0000313" key="11">
    <source>
        <dbReference type="EMBL" id="RFO96921.1"/>
    </source>
</evidence>
<dbReference type="InterPro" id="IPR013708">
    <property type="entry name" value="Shikimate_DH-bd_N"/>
</dbReference>
<name>A0A3E1RCH2_9BURK</name>
<dbReference type="GO" id="GO:0005829">
    <property type="term" value="C:cytosol"/>
    <property type="evidence" value="ECO:0007669"/>
    <property type="project" value="TreeGrafter"/>
</dbReference>
<feature type="binding site" evidence="8">
    <location>
        <begin position="156"/>
        <end position="161"/>
    </location>
    <ligand>
        <name>NADP(+)</name>
        <dbReference type="ChEBI" id="CHEBI:58349"/>
    </ligand>
</feature>
<feature type="binding site" evidence="8">
    <location>
        <position position="244"/>
    </location>
    <ligand>
        <name>NADP(+)</name>
        <dbReference type="ChEBI" id="CHEBI:58349"/>
    </ligand>
</feature>
<dbReference type="NCBIfam" id="TIGR00507">
    <property type="entry name" value="aroE"/>
    <property type="match status" value="1"/>
</dbReference>
<dbReference type="InterPro" id="IPR006151">
    <property type="entry name" value="Shikm_DH/Glu-tRNA_Rdtase"/>
</dbReference>
<evidence type="ECO:0000256" key="7">
    <source>
        <dbReference type="ARBA" id="ARBA00049442"/>
    </source>
</evidence>
<comment type="pathway">
    <text evidence="1 8">Metabolic intermediate biosynthesis; chorismate biosynthesis; chorismate from D-erythrose 4-phosphate and phosphoenolpyruvate: step 4/7.</text>
</comment>
<evidence type="ECO:0000256" key="5">
    <source>
        <dbReference type="ARBA" id="ARBA00023002"/>
    </source>
</evidence>
<feature type="binding site" evidence="8">
    <location>
        <begin position="18"/>
        <end position="20"/>
    </location>
    <ligand>
        <name>shikimate</name>
        <dbReference type="ChEBI" id="CHEBI:36208"/>
    </ligand>
</feature>
<feature type="binding site" evidence="8">
    <location>
        <position position="223"/>
    </location>
    <ligand>
        <name>shikimate</name>
        <dbReference type="ChEBI" id="CHEBI:36208"/>
    </ligand>
</feature>
<evidence type="ECO:0000256" key="1">
    <source>
        <dbReference type="ARBA" id="ARBA00004871"/>
    </source>
</evidence>
<evidence type="ECO:0000256" key="6">
    <source>
        <dbReference type="ARBA" id="ARBA00023141"/>
    </source>
</evidence>
<dbReference type="Proteomes" id="UP000260665">
    <property type="component" value="Unassembled WGS sequence"/>
</dbReference>
<dbReference type="Pfam" id="PF08501">
    <property type="entry name" value="Shikimate_dh_N"/>
    <property type="match status" value="1"/>
</dbReference>
<dbReference type="GO" id="GO:0050661">
    <property type="term" value="F:NADP binding"/>
    <property type="evidence" value="ECO:0007669"/>
    <property type="project" value="InterPro"/>
</dbReference>
<feature type="binding site" evidence="8">
    <location>
        <position position="221"/>
    </location>
    <ligand>
        <name>NADP(+)</name>
        <dbReference type="ChEBI" id="CHEBI:58349"/>
    </ligand>
</feature>
<reference evidence="11 12" key="1">
    <citation type="submission" date="2018-05" db="EMBL/GenBank/DDBJ databases">
        <title>Rhodoferax soyangensis sp.nov., isolated from an oligotrophic freshwater lake.</title>
        <authorList>
            <person name="Park M."/>
        </authorList>
    </citation>
    <scope>NUCLEOTIDE SEQUENCE [LARGE SCALE GENOMIC DNA]</scope>
    <source>
        <strain evidence="11 12">IMCC26218</strain>
    </source>
</reference>
<feature type="active site" description="Proton acceptor" evidence="8">
    <location>
        <position position="69"/>
    </location>
</feature>
<feature type="binding site" evidence="8">
    <location>
        <position position="65"/>
    </location>
    <ligand>
        <name>shikimate</name>
        <dbReference type="ChEBI" id="CHEBI:36208"/>
    </ligand>
</feature>
<dbReference type="PANTHER" id="PTHR21089">
    <property type="entry name" value="SHIKIMATE DEHYDROGENASE"/>
    <property type="match status" value="1"/>
</dbReference>
<dbReference type="Pfam" id="PF01488">
    <property type="entry name" value="Shikimate_DH"/>
    <property type="match status" value="1"/>
</dbReference>
<dbReference type="GO" id="GO:0004764">
    <property type="term" value="F:shikimate 3-dehydrogenase (NADP+) activity"/>
    <property type="evidence" value="ECO:0007669"/>
    <property type="project" value="UniProtKB-UniRule"/>
</dbReference>
<feature type="binding site" evidence="8">
    <location>
        <position position="251"/>
    </location>
    <ligand>
        <name>shikimate</name>
        <dbReference type="ChEBI" id="CHEBI:36208"/>
    </ligand>
</feature>
<dbReference type="RefSeq" id="WP_117176869.1">
    <property type="nucleotide sequence ID" value="NZ_QFZK01000005.1"/>
</dbReference>
<dbReference type="NCBIfam" id="NF001312">
    <property type="entry name" value="PRK00258.1-4"/>
    <property type="match status" value="1"/>
</dbReference>
<evidence type="ECO:0000259" key="9">
    <source>
        <dbReference type="Pfam" id="PF01488"/>
    </source>
</evidence>
<keyword evidence="4 8" id="KW-0521">NADP</keyword>
<dbReference type="EMBL" id="QFZK01000005">
    <property type="protein sequence ID" value="RFO96921.1"/>
    <property type="molecule type" value="Genomic_DNA"/>
</dbReference>
<keyword evidence="12" id="KW-1185">Reference proteome</keyword>
<dbReference type="InterPro" id="IPR036291">
    <property type="entry name" value="NAD(P)-bd_dom_sf"/>
</dbReference>
<feature type="binding site" evidence="8">
    <location>
        <position position="106"/>
    </location>
    <ligand>
        <name>shikimate</name>
        <dbReference type="ChEBI" id="CHEBI:36208"/>
    </ligand>
</feature>
<comment type="similarity">
    <text evidence="8">Belongs to the shikimate dehydrogenase family.</text>
</comment>
<evidence type="ECO:0000256" key="2">
    <source>
        <dbReference type="ARBA" id="ARBA00012962"/>
    </source>
</evidence>
<dbReference type="GO" id="GO:0009073">
    <property type="term" value="P:aromatic amino acid family biosynthetic process"/>
    <property type="evidence" value="ECO:0007669"/>
    <property type="project" value="UniProtKB-KW"/>
</dbReference>
<evidence type="ECO:0000256" key="3">
    <source>
        <dbReference type="ARBA" id="ARBA00022605"/>
    </source>
</evidence>
<comment type="caution">
    <text evidence="8">Lacks conserved residue(s) required for the propagation of feature annotation.</text>
</comment>
<dbReference type="GO" id="GO:0008652">
    <property type="term" value="P:amino acid biosynthetic process"/>
    <property type="evidence" value="ECO:0007669"/>
    <property type="project" value="UniProtKB-KW"/>
</dbReference>
<dbReference type="UniPathway" id="UPA00053">
    <property type="reaction ID" value="UER00087"/>
</dbReference>
<evidence type="ECO:0000256" key="8">
    <source>
        <dbReference type="HAMAP-Rule" id="MF_00222"/>
    </source>
</evidence>
<dbReference type="OrthoDB" id="9776868at2"/>
<dbReference type="SUPFAM" id="SSF51735">
    <property type="entry name" value="NAD(P)-binding Rossmann-fold domains"/>
    <property type="match status" value="1"/>
</dbReference>
<sequence length="278" mass="29740">MANQFVMAGVMGWPVAHSRSPTIHNHWIRQYGLQGAYGLFPVQPDRLEDAIRGLKALGLAGCNVTIPHKVEAMKLMDVVDPLARRMGAVNTIVVTPEGALHGFNTDGFGYLQSLRDAKPDWAANAGPAAVLGAGGAARAVVLSLLDQGATEVRLINRTRSKAQALADEFGAAVAVYDWSERSEALSDVALLVNTTNQGMHGQPDLDIALDRLPTTALVSDAIYIPLETPLLQAARLRGNPTVNGLGMLLNQARPAFQAWFGVLPEITPALHQAILKTF</sequence>